<evidence type="ECO:0000313" key="3">
    <source>
        <dbReference type="Proteomes" id="UP000646484"/>
    </source>
</evidence>
<dbReference type="EMBL" id="JACOOH010000002">
    <property type="protein sequence ID" value="MBC5620584.1"/>
    <property type="molecule type" value="Genomic_DNA"/>
</dbReference>
<dbReference type="Proteomes" id="UP000646484">
    <property type="component" value="Unassembled WGS sequence"/>
</dbReference>
<reference evidence="2 3" key="1">
    <citation type="submission" date="2020-08" db="EMBL/GenBank/DDBJ databases">
        <title>Genome public.</title>
        <authorList>
            <person name="Liu C."/>
            <person name="Sun Q."/>
        </authorList>
    </citation>
    <scope>NUCLEOTIDE SEQUENCE [LARGE SCALE GENOMIC DNA]</scope>
    <source>
        <strain evidence="2 3">NSJ-56</strain>
    </source>
</reference>
<dbReference type="InterPro" id="IPR000595">
    <property type="entry name" value="cNMP-bd_dom"/>
</dbReference>
<comment type="caution">
    <text evidence="2">The sequence shown here is derived from an EMBL/GenBank/DDBJ whole genome shotgun (WGS) entry which is preliminary data.</text>
</comment>
<evidence type="ECO:0000313" key="2">
    <source>
        <dbReference type="EMBL" id="MBC5620584.1"/>
    </source>
</evidence>
<dbReference type="InterPro" id="IPR014710">
    <property type="entry name" value="RmlC-like_jellyroll"/>
</dbReference>
<dbReference type="InterPro" id="IPR018490">
    <property type="entry name" value="cNMP-bd_dom_sf"/>
</dbReference>
<dbReference type="SUPFAM" id="SSF51206">
    <property type="entry name" value="cAMP-binding domain-like"/>
    <property type="match status" value="1"/>
</dbReference>
<protein>
    <submittedName>
        <fullName evidence="2">Crp/Fnr family transcriptional regulator</fullName>
    </submittedName>
</protein>
<gene>
    <name evidence="2" type="ORF">H8S64_05685</name>
</gene>
<feature type="domain" description="Cyclic nucleotide-binding" evidence="1">
    <location>
        <begin position="23"/>
        <end position="109"/>
    </location>
</feature>
<sequence>MAGMENLLPGNVGKRLASLVTEVRYPRGHVLFSRDKPERNIYIIGQGIARAYTEGDGKDVTIWFGLEGDVIISARGYVYGEKGYETMELLEDAVLYRIEWQGLFELYHHDIEVCNWARQLLEREFVKTEQRLISHLSETASERYLRLTREKPGIVRRVQLQYIASYLGITSEHLSRIRGKKK</sequence>
<dbReference type="Gene3D" id="2.60.120.10">
    <property type="entry name" value="Jelly Rolls"/>
    <property type="match status" value="1"/>
</dbReference>
<name>A0ABR7CYA3_9BACT</name>
<evidence type="ECO:0000259" key="1">
    <source>
        <dbReference type="Pfam" id="PF00027"/>
    </source>
</evidence>
<dbReference type="Pfam" id="PF00027">
    <property type="entry name" value="cNMP_binding"/>
    <property type="match status" value="1"/>
</dbReference>
<proteinExistence type="predicted"/>
<dbReference type="CDD" id="cd00038">
    <property type="entry name" value="CAP_ED"/>
    <property type="match status" value="1"/>
</dbReference>
<keyword evidence="3" id="KW-1185">Reference proteome</keyword>
<organism evidence="2 3">
    <name type="scientific">Butyricimonas hominis</name>
    <dbReference type="NCBI Taxonomy" id="2763032"/>
    <lineage>
        <taxon>Bacteria</taxon>
        <taxon>Pseudomonadati</taxon>
        <taxon>Bacteroidota</taxon>
        <taxon>Bacteroidia</taxon>
        <taxon>Bacteroidales</taxon>
        <taxon>Odoribacteraceae</taxon>
        <taxon>Butyricimonas</taxon>
    </lineage>
</organism>
<accession>A0ABR7CYA3</accession>